<dbReference type="InterPro" id="IPR000415">
    <property type="entry name" value="Nitroreductase-like"/>
</dbReference>
<evidence type="ECO:0000313" key="8">
    <source>
        <dbReference type="Proteomes" id="UP000766336"/>
    </source>
</evidence>
<evidence type="ECO:0000313" key="7">
    <source>
        <dbReference type="EMBL" id="MBS7811835.1"/>
    </source>
</evidence>
<dbReference type="RefSeq" id="WP_213670482.1">
    <property type="nucleotide sequence ID" value="NZ_JAHCDA010000002.1"/>
</dbReference>
<dbReference type="Pfam" id="PF00881">
    <property type="entry name" value="Nitroreductase"/>
    <property type="match status" value="1"/>
</dbReference>
<comment type="caution">
    <text evidence="7">The sequence shown here is derived from an EMBL/GenBank/DDBJ whole genome shotgun (WGS) entry which is preliminary data.</text>
</comment>
<evidence type="ECO:0000256" key="4">
    <source>
        <dbReference type="ARBA" id="ARBA00023002"/>
    </source>
</evidence>
<keyword evidence="3 5" id="KW-0288">FMN</keyword>
<keyword evidence="4 5" id="KW-0560">Oxidoreductase</keyword>
<protein>
    <submittedName>
        <fullName evidence="7">Nitroreductase family protein</fullName>
    </submittedName>
</protein>
<accession>A0ABS5QFW2</accession>
<keyword evidence="8" id="KW-1185">Reference proteome</keyword>
<dbReference type="EMBL" id="JAHCDA010000002">
    <property type="protein sequence ID" value="MBS7811835.1"/>
    <property type="molecule type" value="Genomic_DNA"/>
</dbReference>
<dbReference type="SUPFAM" id="SSF55469">
    <property type="entry name" value="FMN-dependent nitroreductase-like"/>
    <property type="match status" value="1"/>
</dbReference>
<comment type="similarity">
    <text evidence="1 5">Belongs to the flavin oxidoreductase frp family.</text>
</comment>
<dbReference type="PANTHER" id="PTHR43425">
    <property type="entry name" value="OXYGEN-INSENSITIVE NADPH NITROREDUCTASE"/>
    <property type="match status" value="1"/>
</dbReference>
<keyword evidence="2 5" id="KW-0285">Flavoprotein</keyword>
<evidence type="ECO:0000256" key="5">
    <source>
        <dbReference type="PIRNR" id="PIRNR005426"/>
    </source>
</evidence>
<reference evidence="7 8" key="1">
    <citation type="submission" date="2021-05" db="EMBL/GenBank/DDBJ databases">
        <title>Roseococcus sp. XZZS9, whole genome shotgun sequencing project.</title>
        <authorList>
            <person name="Zhao G."/>
            <person name="Shen L."/>
        </authorList>
    </citation>
    <scope>NUCLEOTIDE SEQUENCE [LARGE SCALE GENOMIC DNA]</scope>
    <source>
        <strain evidence="7 8">XZZS9</strain>
    </source>
</reference>
<keyword evidence="5" id="KW-0521">NADP</keyword>
<dbReference type="InterPro" id="IPR016446">
    <property type="entry name" value="Flavin_OxRdtase_Frp"/>
</dbReference>
<proteinExistence type="inferred from homology"/>
<evidence type="ECO:0000259" key="6">
    <source>
        <dbReference type="Pfam" id="PF00881"/>
    </source>
</evidence>
<dbReference type="InterPro" id="IPR029479">
    <property type="entry name" value="Nitroreductase"/>
</dbReference>
<gene>
    <name evidence="7" type="ORF">KHU32_12875</name>
</gene>
<sequence>MTDPRPLIEARFGHLPFEPPADIPPALAAILDRRVTRRYKPDAIPEPLLATVLAAAQSAPSKSDMQQLSIVVLEDKARIAAIADWIGSMPWIKDAPVLLIFCADIRRNRDITARAGREHANDNLDTLLNATVDSALALGMTIAAAEAAGLGTCPISYVRNHLEKVGPLLSLPKGVFPIAGLTLGWPSARNEPSARLPPSVVIHRDRYSTEGEEAALAAYDARREKAKPRYPEVHGSAPEGCSWTENVARQLSVPERAGFRTWLRSRGFALD</sequence>
<dbReference type="Proteomes" id="UP000766336">
    <property type="component" value="Unassembled WGS sequence"/>
</dbReference>
<organism evidence="7 8">
    <name type="scientific">Roseococcus pinisoli</name>
    <dbReference type="NCBI Taxonomy" id="2835040"/>
    <lineage>
        <taxon>Bacteria</taxon>
        <taxon>Pseudomonadati</taxon>
        <taxon>Pseudomonadota</taxon>
        <taxon>Alphaproteobacteria</taxon>
        <taxon>Acetobacterales</taxon>
        <taxon>Roseomonadaceae</taxon>
        <taxon>Roseococcus</taxon>
    </lineage>
</organism>
<dbReference type="Gene3D" id="3.40.109.10">
    <property type="entry name" value="NADH Oxidase"/>
    <property type="match status" value="1"/>
</dbReference>
<name>A0ABS5QFW2_9PROT</name>
<feature type="domain" description="Nitroreductase" evidence="6">
    <location>
        <begin position="30"/>
        <end position="185"/>
    </location>
</feature>
<dbReference type="PIRSF" id="PIRSF005426">
    <property type="entry name" value="Frp"/>
    <property type="match status" value="1"/>
</dbReference>
<dbReference type="PANTHER" id="PTHR43425:SF2">
    <property type="entry name" value="OXYGEN-INSENSITIVE NADPH NITROREDUCTASE"/>
    <property type="match status" value="1"/>
</dbReference>
<evidence type="ECO:0000256" key="3">
    <source>
        <dbReference type="ARBA" id="ARBA00022643"/>
    </source>
</evidence>
<evidence type="ECO:0000256" key="1">
    <source>
        <dbReference type="ARBA" id="ARBA00008366"/>
    </source>
</evidence>
<evidence type="ECO:0000256" key="2">
    <source>
        <dbReference type="ARBA" id="ARBA00022630"/>
    </source>
</evidence>